<dbReference type="Pfam" id="PF17292">
    <property type="entry name" value="POB3_N"/>
    <property type="match status" value="1"/>
</dbReference>
<dbReference type="InterPro" id="IPR013719">
    <property type="entry name" value="RTT106/SPT16-like_middle_dom"/>
</dbReference>
<dbReference type="GO" id="GO:0042393">
    <property type="term" value="F:histone binding"/>
    <property type="evidence" value="ECO:0007669"/>
    <property type="project" value="TreeGrafter"/>
</dbReference>
<dbReference type="PRINTS" id="PR00887">
    <property type="entry name" value="SSRCOGNITION"/>
</dbReference>
<feature type="region of interest" description="Disordered" evidence="11">
    <location>
        <begin position="204"/>
        <end position="237"/>
    </location>
</feature>
<dbReference type="PANTHER" id="PTHR45849:SF1">
    <property type="entry name" value="FACT COMPLEX SUBUNIT SSRP1"/>
    <property type="match status" value="1"/>
</dbReference>
<dbReference type="RefSeq" id="XP_014570894.1">
    <property type="nucleotide sequence ID" value="XM_014715408.1"/>
</dbReference>
<reference evidence="13 14" key="2">
    <citation type="journal article" date="2012" name="Open Biol.">
        <title>Characteristics of nucleosomes and linker DNA regions on the genome of the basidiomycete Mixia osmundae revealed by mono- and dinucleosome mapping.</title>
        <authorList>
            <person name="Nishida H."/>
            <person name="Kondo S."/>
            <person name="Matsumoto T."/>
            <person name="Suzuki Y."/>
            <person name="Yoshikawa H."/>
            <person name="Taylor T.D."/>
            <person name="Sugiyama J."/>
        </authorList>
    </citation>
    <scope>NUCLEOTIDE SEQUENCE [LARGE SCALE GENOMIC DNA]</scope>
    <source>
        <strain evidence="14">CBS 9802 / IAM 14324 / JCM 22182 / KY 12970</strain>
    </source>
</reference>
<evidence type="ECO:0000256" key="3">
    <source>
        <dbReference type="ARBA" id="ARBA00022705"/>
    </source>
</evidence>
<comment type="function">
    <text evidence="9 10">Component of the FACT complex, a general chromatin factor that acts to reorganize nucleosomes. The FACT complex is involved in multiple processes that require DNA as a template such as mRNA elongation, DNA replication and DNA repair. During transcription elongation the FACT complex acts as a histone chaperone that both destabilizes and restores nucleosomal structure. It facilitates the passage of RNA polymerase II and transcription by promoting the dissociation of one histone H2A-H2B dimer from the nucleosome, then subsequently promotes the reestablishment of the nucleosome following the passage of RNA polymerase II.</text>
</comment>
<dbReference type="FunFam" id="2.30.29.150:FF:000001">
    <property type="entry name" value="Fact complex subunit ssrp1"/>
    <property type="match status" value="1"/>
</dbReference>
<dbReference type="InParanoid" id="G7E0B9"/>
<name>G7E0B9_MIXOS</name>
<evidence type="ECO:0000256" key="11">
    <source>
        <dbReference type="SAM" id="MobiDB-lite"/>
    </source>
</evidence>
<keyword evidence="4 10" id="KW-0227">DNA damage</keyword>
<evidence type="ECO:0000313" key="13">
    <source>
        <dbReference type="EMBL" id="GAA96279.1"/>
    </source>
</evidence>
<feature type="region of interest" description="Disordered" evidence="11">
    <location>
        <begin position="508"/>
        <end position="596"/>
    </location>
</feature>
<dbReference type="InterPro" id="IPR050454">
    <property type="entry name" value="RTT106/SSRP1_HistChap/FACT"/>
</dbReference>
<dbReference type="eggNOG" id="KOG0526">
    <property type="taxonomic scope" value="Eukaryota"/>
</dbReference>
<keyword evidence="7 10" id="KW-0234">DNA repair</keyword>
<dbReference type="EMBL" id="BABT02000076">
    <property type="protein sequence ID" value="GAA96279.1"/>
    <property type="molecule type" value="Genomic_DNA"/>
</dbReference>
<dbReference type="GO" id="GO:0035101">
    <property type="term" value="C:FACT complex"/>
    <property type="evidence" value="ECO:0007669"/>
    <property type="project" value="TreeGrafter"/>
</dbReference>
<evidence type="ECO:0000313" key="14">
    <source>
        <dbReference type="Proteomes" id="UP000009131"/>
    </source>
</evidence>
<keyword evidence="2 10" id="KW-0158">Chromosome</keyword>
<dbReference type="STRING" id="764103.G7E0B9"/>
<comment type="caution">
    <text evidence="13">The sequence shown here is derived from an EMBL/GenBank/DDBJ whole genome shotgun (WGS) entry which is preliminary data.</text>
</comment>
<protein>
    <recommendedName>
        <fullName evidence="10">FACT complex subunit POB3</fullName>
    </recommendedName>
</protein>
<evidence type="ECO:0000256" key="9">
    <source>
        <dbReference type="ARBA" id="ARBA00025370"/>
    </source>
</evidence>
<dbReference type="HOGENOM" id="CLU_017374_3_0_1"/>
<dbReference type="AlphaFoldDB" id="G7E0B9"/>
<dbReference type="CDD" id="cd13231">
    <property type="entry name" value="PH2_SSRP1-like"/>
    <property type="match status" value="1"/>
</dbReference>
<evidence type="ECO:0000256" key="1">
    <source>
        <dbReference type="ARBA" id="ARBA00010060"/>
    </source>
</evidence>
<dbReference type="OMA" id="QVVTKIF"/>
<dbReference type="Pfam" id="PF08512">
    <property type="entry name" value="Rttp106-like_middle"/>
    <property type="match status" value="1"/>
</dbReference>
<dbReference type="GO" id="GO:0006281">
    <property type="term" value="P:DNA repair"/>
    <property type="evidence" value="ECO:0007669"/>
    <property type="project" value="UniProtKB-KW"/>
</dbReference>
<evidence type="ECO:0000256" key="2">
    <source>
        <dbReference type="ARBA" id="ARBA00022454"/>
    </source>
</evidence>
<dbReference type="CDD" id="cd13230">
    <property type="entry name" value="PH1_SSRP1-like"/>
    <property type="match status" value="1"/>
</dbReference>
<dbReference type="Pfam" id="PF21103">
    <property type="entry name" value="PH1_SSRP1-like"/>
    <property type="match status" value="1"/>
</dbReference>
<dbReference type="GO" id="GO:0031491">
    <property type="term" value="F:nucleosome binding"/>
    <property type="evidence" value="ECO:0007669"/>
    <property type="project" value="TreeGrafter"/>
</dbReference>
<feature type="compositionally biased region" description="Basic and acidic residues" evidence="11">
    <location>
        <begin position="163"/>
        <end position="177"/>
    </location>
</feature>
<dbReference type="Proteomes" id="UP000009131">
    <property type="component" value="Unassembled WGS sequence"/>
</dbReference>
<evidence type="ECO:0000256" key="8">
    <source>
        <dbReference type="ARBA" id="ARBA00023242"/>
    </source>
</evidence>
<proteinExistence type="inferred from homology"/>
<evidence type="ECO:0000256" key="10">
    <source>
        <dbReference type="RuleBase" id="RU364013"/>
    </source>
</evidence>
<feature type="compositionally biased region" description="Acidic residues" evidence="11">
    <location>
        <begin position="219"/>
        <end position="237"/>
    </location>
</feature>
<dbReference type="GO" id="GO:0003677">
    <property type="term" value="F:DNA binding"/>
    <property type="evidence" value="ECO:0007669"/>
    <property type="project" value="InterPro"/>
</dbReference>
<gene>
    <name evidence="13" type="primary">Mo02945</name>
    <name evidence="13" type="ORF">E5Q_02945</name>
</gene>
<comment type="subcellular location">
    <subcellularLocation>
        <location evidence="10">Nucleus</location>
    </subcellularLocation>
    <subcellularLocation>
        <location evidence="10">Chromosome</location>
    </subcellularLocation>
</comment>
<feature type="domain" description="Histone chaperone RTT106/FACT complex subunit SPT16-like middle" evidence="12">
    <location>
        <begin position="401"/>
        <end position="494"/>
    </location>
</feature>
<evidence type="ECO:0000256" key="7">
    <source>
        <dbReference type="ARBA" id="ARBA00023204"/>
    </source>
</evidence>
<dbReference type="FunCoup" id="G7E0B9">
    <property type="interactions" value="692"/>
</dbReference>
<evidence type="ECO:0000256" key="5">
    <source>
        <dbReference type="ARBA" id="ARBA00023015"/>
    </source>
</evidence>
<dbReference type="Gene3D" id="2.30.29.150">
    <property type="match status" value="1"/>
</dbReference>
<dbReference type="OrthoDB" id="498543at2759"/>
<dbReference type="GO" id="GO:0006260">
    <property type="term" value="P:DNA replication"/>
    <property type="evidence" value="ECO:0007669"/>
    <property type="project" value="UniProtKB-KW"/>
</dbReference>
<dbReference type="InterPro" id="IPR011993">
    <property type="entry name" value="PH-like_dom_sf"/>
</dbReference>
<dbReference type="Gene3D" id="2.30.29.220">
    <property type="entry name" value="Structure-specific recognition protein (SSRP1)"/>
    <property type="match status" value="1"/>
</dbReference>
<feature type="compositionally biased region" description="Acidic residues" evidence="11">
    <location>
        <begin position="508"/>
        <end position="523"/>
    </location>
</feature>
<accession>G7E0B9</accession>
<feature type="compositionally biased region" description="Basic residues" evidence="11">
    <location>
        <begin position="587"/>
        <end position="596"/>
    </location>
</feature>
<keyword evidence="3 10" id="KW-0235">DNA replication</keyword>
<dbReference type="Pfam" id="PF03531">
    <property type="entry name" value="SSrecog"/>
    <property type="match status" value="1"/>
</dbReference>
<dbReference type="SMART" id="SM01287">
    <property type="entry name" value="Rtt106"/>
    <property type="match status" value="1"/>
</dbReference>
<evidence type="ECO:0000256" key="6">
    <source>
        <dbReference type="ARBA" id="ARBA00023163"/>
    </source>
</evidence>
<dbReference type="InterPro" id="IPR035417">
    <property type="entry name" value="SSRP1/POB3_N"/>
</dbReference>
<dbReference type="InterPro" id="IPR048993">
    <property type="entry name" value="SSRP1-like_PH1"/>
</dbReference>
<keyword evidence="8 10" id="KW-0539">Nucleus</keyword>
<sequence length="596" mass="66930">MSSAPTQFDDIYYQPSSLKGRLRLAGSGIGWKASKDGQDKLVTLQASEIKWTEWLRHARGYALRIGQVKSEQPKMVFQGFAKEDFERLKNTIMQHYSLTLEPRDLSVRGWNWGRADVQSNELAFIVAGKPAFAVPLSTVSNSSVQKNEVTLEFSRTLEDEDDPNKVKMDDPKEASKEAKRRRRALPDEMVEMRLYIPGSAKSAARKAKKDKQAETGENGAEEEEEEEDEEEDEDLEDELAAAQAFHDLIKDKADIGQVVGDGLLTFPEILCTTPRGKFDIDLYGSFLRLRGKTYDYKLPYESIARIFLLPRPDEIHVQLVINVDPPLRQGQTRYPYLIFQFSRDEEMMAEIKLSDEELAAYNGKLQKSYEAPAYEVVSNIIHGLANKKVIRPGGFQSHEGHNGVKCNVKADEGYIYFLERSMLFVSKKPIFMPYADTSLVRFERVGGAMLSSRTFDLRVATRGGPDHVFSSVSKEELQVIDSHLKDKGVRVKNEIAEETSATVAAMLSEDDDDDDDMIASEDGDGVKRAAGSGDSESEDEDFQAGSNSDDDLPEEYDENYTSPDSDAMQEDKPTKKKKKSSDEPPKKKAKKSSSSP</sequence>
<evidence type="ECO:0000259" key="12">
    <source>
        <dbReference type="SMART" id="SM01287"/>
    </source>
</evidence>
<feature type="region of interest" description="Disordered" evidence="11">
    <location>
        <begin position="155"/>
        <end position="183"/>
    </location>
</feature>
<reference evidence="13 14" key="1">
    <citation type="journal article" date="2011" name="J. Gen. Appl. Microbiol.">
        <title>Draft genome sequencing of the enigmatic basidiomycete Mixia osmundae.</title>
        <authorList>
            <person name="Nishida H."/>
            <person name="Nagatsuka Y."/>
            <person name="Sugiyama J."/>
        </authorList>
    </citation>
    <scope>NUCLEOTIDE SEQUENCE [LARGE SCALE GENOMIC DNA]</scope>
    <source>
        <strain evidence="14">CBS 9802 / IAM 14324 / JCM 22182 / KY 12970</strain>
    </source>
</reference>
<dbReference type="Gene3D" id="2.30.29.30">
    <property type="entry name" value="Pleckstrin-homology domain (PH domain)/Phosphotyrosine-binding domain (PTB)"/>
    <property type="match status" value="2"/>
</dbReference>
<dbReference type="InterPro" id="IPR024954">
    <property type="entry name" value="SSRP1_DD"/>
</dbReference>
<comment type="similarity">
    <text evidence="1 10">Belongs to the SSRP1 family.</text>
</comment>
<dbReference type="SUPFAM" id="SSF50729">
    <property type="entry name" value="PH domain-like"/>
    <property type="match status" value="1"/>
</dbReference>
<evidence type="ECO:0000256" key="4">
    <source>
        <dbReference type="ARBA" id="ARBA00022763"/>
    </source>
</evidence>
<keyword evidence="5 10" id="KW-0805">Transcription regulation</keyword>
<dbReference type="PANTHER" id="PTHR45849">
    <property type="entry name" value="FACT COMPLEX SUBUNIT SSRP1"/>
    <property type="match status" value="1"/>
</dbReference>
<dbReference type="InterPro" id="IPR038167">
    <property type="entry name" value="SSRP1_sf"/>
</dbReference>
<keyword evidence="14" id="KW-1185">Reference proteome</keyword>
<dbReference type="InterPro" id="IPR000969">
    <property type="entry name" value="SSRP1/POB3"/>
</dbReference>
<feature type="compositionally biased region" description="Acidic residues" evidence="11">
    <location>
        <begin position="535"/>
        <end position="558"/>
    </location>
</feature>
<organism evidence="13 14">
    <name type="scientific">Mixia osmundae (strain CBS 9802 / IAM 14324 / JCM 22182 / KY 12970)</name>
    <dbReference type="NCBI Taxonomy" id="764103"/>
    <lineage>
        <taxon>Eukaryota</taxon>
        <taxon>Fungi</taxon>
        <taxon>Dikarya</taxon>
        <taxon>Basidiomycota</taxon>
        <taxon>Pucciniomycotina</taxon>
        <taxon>Mixiomycetes</taxon>
        <taxon>Mixiales</taxon>
        <taxon>Mixiaceae</taxon>
        <taxon>Mixia</taxon>
    </lineage>
</organism>
<keyword evidence="6 10" id="KW-0804">Transcription</keyword>